<gene>
    <name evidence="2" type="ORF">LTR84_001231</name>
</gene>
<dbReference type="InterPro" id="IPR052895">
    <property type="entry name" value="HetReg/Transcr_Mod"/>
</dbReference>
<dbReference type="PANTHER" id="PTHR24148">
    <property type="entry name" value="ANKYRIN REPEAT DOMAIN-CONTAINING PROTEIN 39 HOMOLOG-RELATED"/>
    <property type="match status" value="1"/>
</dbReference>
<dbReference type="EMBL" id="JAVRRD010000001">
    <property type="protein sequence ID" value="KAK5065393.1"/>
    <property type="molecule type" value="Genomic_DNA"/>
</dbReference>
<dbReference type="Pfam" id="PF06985">
    <property type="entry name" value="HET"/>
    <property type="match status" value="1"/>
</dbReference>
<evidence type="ECO:0000313" key="3">
    <source>
        <dbReference type="Proteomes" id="UP001358417"/>
    </source>
</evidence>
<feature type="domain" description="Heterokaryon incompatibility" evidence="1">
    <location>
        <begin position="249"/>
        <end position="398"/>
    </location>
</feature>
<comment type="caution">
    <text evidence="2">The sequence shown here is derived from an EMBL/GenBank/DDBJ whole genome shotgun (WGS) entry which is preliminary data.</text>
</comment>
<name>A0AAV9NWH8_9EURO</name>
<dbReference type="Proteomes" id="UP001358417">
    <property type="component" value="Unassembled WGS sequence"/>
</dbReference>
<reference evidence="2 3" key="1">
    <citation type="submission" date="2023-08" db="EMBL/GenBank/DDBJ databases">
        <title>Black Yeasts Isolated from many extreme environments.</title>
        <authorList>
            <person name="Coleine C."/>
            <person name="Stajich J.E."/>
            <person name="Selbmann L."/>
        </authorList>
    </citation>
    <scope>NUCLEOTIDE SEQUENCE [LARGE SCALE GENOMIC DNA]</scope>
    <source>
        <strain evidence="2 3">CCFEE 5792</strain>
    </source>
</reference>
<dbReference type="InterPro" id="IPR010730">
    <property type="entry name" value="HET"/>
</dbReference>
<organism evidence="2 3">
    <name type="scientific">Exophiala bonariae</name>
    <dbReference type="NCBI Taxonomy" id="1690606"/>
    <lineage>
        <taxon>Eukaryota</taxon>
        <taxon>Fungi</taxon>
        <taxon>Dikarya</taxon>
        <taxon>Ascomycota</taxon>
        <taxon>Pezizomycotina</taxon>
        <taxon>Eurotiomycetes</taxon>
        <taxon>Chaetothyriomycetidae</taxon>
        <taxon>Chaetothyriales</taxon>
        <taxon>Herpotrichiellaceae</taxon>
        <taxon>Exophiala</taxon>
    </lineage>
</organism>
<proteinExistence type="predicted"/>
<sequence length="854" mass="96932">MSGIPVVTDEDGVQSLAGPIFEFDYINVNKNETRFLILLPCGGDKGAPENHVRCSLEVQPLTEADPFVAVKNGRGYRLMQLPIEINGKYLLVSIALERFLRHYRKSDVPVRLWLRYLCVNDKDAAEMSSQWTRPWVDKMYELAESIVDMQPFLRDLQDRGVFEHAVDARYMDWTKEWEEPPESGPLPKIFPVRLGAKPAPENPTANYEYVPLDTVADETRIAVISNNPDREAPLSIYLAHCPVVCEVAYHALSHTWGLDHESCDIIVTGQKWQMRRNLEVVLRYLRSPTHGFAIWVDTLCIDQSDLSERNHQIDRIARIFDRAACVICYVGDSDQYSDLALDFVKHLHSLPVVPCDENGNWKVGQPERISVSKLPEYCAALYLFLKRPYFRRAWIIQEIALASSPVIVCGDRHDVSLRLLDQATHNLFYMISQDAELCENMMKSAPEIGEVDIDELYFVRKLFYFRHLHTGGALYGWKRAEVSATSPGYLETLILARNFQATIPHDKIFALWNVANDKKGLEFAMDYSVPFDQTCMNFVKAWCAQTGSLDIIGAAEFARPSDTNLNNFYATASSWCPDWSVSSQASSFIRRETFRMESMDWMDDIDGTIYWADGGVHQEPGTDKFFTFEGRTLYCTGLILDHVMASLPRNPNDSSVAAKVGGLLGANKHFEAEGKKTPYEDAEQAVMAMMHGDVVAAWPRREDNMENADEDLPMESYVCTPRRPRACQERLPSESRHVPYYAGGYRRSEAYHVARTILRGRIPFITAKYYLGLMPEYAVAADGETRTLVVAILATCSVPVLLEEHPKVPGAYRLVGTCFVQGWMEGEVLCEEMGCDDPAEFWNALEGSERLRIL</sequence>
<evidence type="ECO:0000313" key="2">
    <source>
        <dbReference type="EMBL" id="KAK5065393.1"/>
    </source>
</evidence>
<accession>A0AAV9NWH8</accession>
<dbReference type="PANTHER" id="PTHR24148:SF64">
    <property type="entry name" value="HETEROKARYON INCOMPATIBILITY DOMAIN-CONTAINING PROTEIN"/>
    <property type="match status" value="1"/>
</dbReference>
<evidence type="ECO:0000259" key="1">
    <source>
        <dbReference type="Pfam" id="PF06985"/>
    </source>
</evidence>
<dbReference type="RefSeq" id="XP_064712717.1">
    <property type="nucleotide sequence ID" value="XM_064844857.1"/>
</dbReference>
<keyword evidence="3" id="KW-1185">Reference proteome</keyword>
<protein>
    <recommendedName>
        <fullName evidence="1">Heterokaryon incompatibility domain-containing protein</fullName>
    </recommendedName>
</protein>
<dbReference type="AlphaFoldDB" id="A0AAV9NWH8"/>
<dbReference type="GeneID" id="89969453"/>